<dbReference type="PaxDb" id="6945-B7Q908"/>
<dbReference type="STRING" id="6945.B7Q908"/>
<evidence type="ECO:0000313" key="10">
    <source>
        <dbReference type="EMBL" id="EEC15330.1"/>
    </source>
</evidence>
<reference evidence="11" key="2">
    <citation type="submission" date="2020-05" db="UniProtKB">
        <authorList>
            <consortium name="EnsemblMetazoa"/>
        </authorList>
    </citation>
    <scope>IDENTIFICATION</scope>
    <source>
        <strain evidence="11">wikel</strain>
    </source>
</reference>
<feature type="transmembrane region" description="Helical" evidence="8">
    <location>
        <begin position="168"/>
        <end position="186"/>
    </location>
</feature>
<reference evidence="10 12" key="1">
    <citation type="submission" date="2008-03" db="EMBL/GenBank/DDBJ databases">
        <title>Annotation of Ixodes scapularis.</title>
        <authorList>
            <consortium name="Ixodes scapularis Genome Project Consortium"/>
            <person name="Caler E."/>
            <person name="Hannick L.I."/>
            <person name="Bidwell S."/>
            <person name="Joardar V."/>
            <person name="Thiagarajan M."/>
            <person name="Amedeo P."/>
            <person name="Galinsky K.J."/>
            <person name="Schobel S."/>
            <person name="Inman J."/>
            <person name="Hostetler J."/>
            <person name="Miller J."/>
            <person name="Hammond M."/>
            <person name="Megy K."/>
            <person name="Lawson D."/>
            <person name="Kodira C."/>
            <person name="Sutton G."/>
            <person name="Meyer J."/>
            <person name="Hill C.A."/>
            <person name="Birren B."/>
            <person name="Nene V."/>
            <person name="Collins F."/>
            <person name="Alarcon-Chaidez F."/>
            <person name="Wikel S."/>
            <person name="Strausberg R."/>
        </authorList>
    </citation>
    <scope>NUCLEOTIDE SEQUENCE [LARGE SCALE GENOMIC DNA]</scope>
    <source>
        <strain evidence="12">Wikel</strain>
        <strain evidence="10">Wikel colony</strain>
    </source>
</reference>
<dbReference type="CDD" id="cd03388">
    <property type="entry name" value="PAP2_SPPase1"/>
    <property type="match status" value="1"/>
</dbReference>
<evidence type="ECO:0000256" key="6">
    <source>
        <dbReference type="ARBA" id="ARBA00023136"/>
    </source>
</evidence>
<dbReference type="AlphaFoldDB" id="B7Q908"/>
<dbReference type="EMBL" id="ABJB010880844">
    <property type="status" value="NOT_ANNOTATED_CDS"/>
    <property type="molecule type" value="Genomic_DNA"/>
</dbReference>
<name>B7Q908_IXOSC</name>
<evidence type="ECO:0000256" key="2">
    <source>
        <dbReference type="ARBA" id="ARBA00022692"/>
    </source>
</evidence>
<dbReference type="InterPro" id="IPR000326">
    <property type="entry name" value="PAP2/HPO"/>
</dbReference>
<keyword evidence="2 8" id="KW-0812">Transmembrane</keyword>
<dbReference type="Pfam" id="PF01569">
    <property type="entry name" value="PAP2"/>
    <property type="match status" value="1"/>
</dbReference>
<dbReference type="GO" id="GO:0006670">
    <property type="term" value="P:sphingosine metabolic process"/>
    <property type="evidence" value="ECO:0000318"/>
    <property type="project" value="GO_Central"/>
</dbReference>
<evidence type="ECO:0000256" key="1">
    <source>
        <dbReference type="ARBA" id="ARBA00004477"/>
    </source>
</evidence>
<evidence type="ECO:0000313" key="11">
    <source>
        <dbReference type="EnsemblMetazoa" id="ISCW021109-PA"/>
    </source>
</evidence>
<dbReference type="SMART" id="SM00014">
    <property type="entry name" value="acidPPc"/>
    <property type="match status" value="1"/>
</dbReference>
<dbReference type="HOGENOM" id="CLU_043042_1_0_1"/>
<dbReference type="VEuPathDB" id="VectorBase:ISCP_001561"/>
<dbReference type="GO" id="GO:0046839">
    <property type="term" value="P:phospholipid dephosphorylation"/>
    <property type="evidence" value="ECO:0000318"/>
    <property type="project" value="GO_Central"/>
</dbReference>
<feature type="non-terminal residue" evidence="10">
    <location>
        <position position="1"/>
    </location>
</feature>
<organism>
    <name type="scientific">Ixodes scapularis</name>
    <name type="common">Black-legged tick</name>
    <name type="synonym">Deer tick</name>
    <dbReference type="NCBI Taxonomy" id="6945"/>
    <lineage>
        <taxon>Eukaryota</taxon>
        <taxon>Metazoa</taxon>
        <taxon>Ecdysozoa</taxon>
        <taxon>Arthropoda</taxon>
        <taxon>Chelicerata</taxon>
        <taxon>Arachnida</taxon>
        <taxon>Acari</taxon>
        <taxon>Parasitiformes</taxon>
        <taxon>Ixodida</taxon>
        <taxon>Ixodoidea</taxon>
        <taxon>Ixodidae</taxon>
        <taxon>Ixodinae</taxon>
        <taxon>Ixodes</taxon>
    </lineage>
</organism>
<dbReference type="Proteomes" id="UP000001555">
    <property type="component" value="Unassembled WGS sequence"/>
</dbReference>
<evidence type="ECO:0000256" key="3">
    <source>
        <dbReference type="ARBA" id="ARBA00022801"/>
    </source>
</evidence>
<dbReference type="EMBL" id="ABJB011099181">
    <property type="status" value="NOT_ANNOTATED_CDS"/>
    <property type="molecule type" value="Genomic_DNA"/>
</dbReference>
<sequence>VDSALWYYLFHFGSLLGYEMFYATFFPFLLWNFDAAVCRRVLAVWALALYCGGVAKDVIRWPRPSSPPVVQFDRKYAAEYGMPSTHAMTGASVPFGLLVFTMHRYEYSLPLGLLVCTVWCALLCISRLYLGMHTVLDLLGGLLLAWALMLVLVPVALPVDHLLLNSPWGPPLVVGVVALLCLAYPAPREWTPARGDSCVVLATVAGILAGEGALFQTGWRTPLLHAQRYRLGLPHSWELACVLLRTATGIVASVLTRTAAKAVTYRLLCRCQGRDPRLESTRRLASIELPCKFFTYLLMGLTMALGSPLLFARLGIQRTARPLDL</sequence>
<comment type="similarity">
    <text evidence="7">Belongs to the type 2 lipid phosphate phosphatase family.</text>
</comment>
<dbReference type="VEuPathDB" id="VectorBase:ISCW021109"/>
<dbReference type="OrthoDB" id="301434at2759"/>
<keyword evidence="5 8" id="KW-1133">Transmembrane helix</keyword>
<dbReference type="VEuPathDB" id="VectorBase:ISCI021109"/>
<dbReference type="InterPro" id="IPR036938">
    <property type="entry name" value="PAP2/HPO_sf"/>
</dbReference>
<dbReference type="Gene3D" id="1.20.144.10">
    <property type="entry name" value="Phosphatidic acid phosphatase type 2/haloperoxidase"/>
    <property type="match status" value="1"/>
</dbReference>
<keyword evidence="6 8" id="KW-0472">Membrane</keyword>
<dbReference type="EnsemblMetazoa" id="ISCW021109-RA">
    <property type="protein sequence ID" value="ISCW021109-PA"/>
    <property type="gene ID" value="ISCW021109"/>
</dbReference>
<dbReference type="EMBL" id="ABJB010086927">
    <property type="status" value="NOT_ANNOTATED_CDS"/>
    <property type="molecule type" value="Genomic_DNA"/>
</dbReference>
<gene>
    <name evidence="10" type="ORF">IscW_ISCW021109</name>
</gene>
<evidence type="ECO:0000256" key="8">
    <source>
        <dbReference type="SAM" id="Phobius"/>
    </source>
</evidence>
<accession>B7Q908</accession>
<dbReference type="EMBL" id="DS886709">
    <property type="protein sequence ID" value="EEC15330.1"/>
    <property type="molecule type" value="Genomic_DNA"/>
</dbReference>
<evidence type="ECO:0000256" key="5">
    <source>
        <dbReference type="ARBA" id="ARBA00022989"/>
    </source>
</evidence>
<protein>
    <submittedName>
        <fullName evidence="10 11">Sphingosine-1-phosphate phosphohydrolase, putative</fullName>
    </submittedName>
</protein>
<dbReference type="SUPFAM" id="SSF48317">
    <property type="entry name" value="Acid phosphatase/Vanadium-dependent haloperoxidase"/>
    <property type="match status" value="1"/>
</dbReference>
<proteinExistence type="inferred from homology"/>
<dbReference type="EMBL" id="ABJB010147352">
    <property type="status" value="NOT_ANNOTATED_CDS"/>
    <property type="molecule type" value="Genomic_DNA"/>
</dbReference>
<feature type="transmembrane region" description="Helical" evidence="8">
    <location>
        <begin position="136"/>
        <end position="156"/>
    </location>
</feature>
<keyword evidence="12" id="KW-1185">Reference proteome</keyword>
<evidence type="ECO:0000313" key="12">
    <source>
        <dbReference type="Proteomes" id="UP000001555"/>
    </source>
</evidence>
<keyword evidence="3 10" id="KW-0378">Hydrolase</keyword>
<keyword evidence="4" id="KW-0256">Endoplasmic reticulum</keyword>
<dbReference type="PANTHER" id="PTHR14969">
    <property type="entry name" value="SPHINGOSINE-1-PHOSPHATE PHOSPHOHYDROLASE"/>
    <property type="match status" value="1"/>
</dbReference>
<evidence type="ECO:0000259" key="9">
    <source>
        <dbReference type="SMART" id="SM00014"/>
    </source>
</evidence>
<comment type="subcellular location">
    <subcellularLocation>
        <location evidence="1">Endoplasmic reticulum membrane</location>
        <topology evidence="1">Multi-pass membrane protein</topology>
    </subcellularLocation>
</comment>
<evidence type="ECO:0000256" key="7">
    <source>
        <dbReference type="ARBA" id="ARBA00038324"/>
    </source>
</evidence>
<feature type="transmembrane region" description="Helical" evidence="8">
    <location>
        <begin position="198"/>
        <end position="219"/>
    </location>
</feature>
<feature type="domain" description="Phosphatidic acid phosphatase type 2/haloperoxidase" evidence="9">
    <location>
        <begin position="39"/>
        <end position="153"/>
    </location>
</feature>
<dbReference type="GO" id="GO:0042392">
    <property type="term" value="F:sphingosine-1-phosphate phosphatase activity"/>
    <property type="evidence" value="ECO:0000318"/>
    <property type="project" value="GO_Central"/>
</dbReference>
<dbReference type="PANTHER" id="PTHR14969:SF28">
    <property type="entry name" value="DIHYDROSPHINGOSINE 1-PHOSPHATE PHOSPHATASE LCB3-RELATED"/>
    <property type="match status" value="1"/>
</dbReference>
<dbReference type="EMBL" id="ABJB010144976">
    <property type="status" value="NOT_ANNOTATED_CDS"/>
    <property type="molecule type" value="Genomic_DNA"/>
</dbReference>
<dbReference type="GO" id="GO:0005789">
    <property type="term" value="C:endoplasmic reticulum membrane"/>
    <property type="evidence" value="ECO:0000318"/>
    <property type="project" value="GO_Central"/>
</dbReference>
<dbReference type="EMBL" id="ABJB010423146">
    <property type="status" value="NOT_ANNOTATED_CDS"/>
    <property type="molecule type" value="Genomic_DNA"/>
</dbReference>
<feature type="transmembrane region" description="Helical" evidence="8">
    <location>
        <begin position="107"/>
        <end position="129"/>
    </location>
</feature>
<evidence type="ECO:0000256" key="4">
    <source>
        <dbReference type="ARBA" id="ARBA00022824"/>
    </source>
</evidence>
<feature type="transmembrane region" description="Helical" evidence="8">
    <location>
        <begin position="6"/>
        <end position="30"/>
    </location>
</feature>
<feature type="transmembrane region" description="Helical" evidence="8">
    <location>
        <begin position="293"/>
        <end position="312"/>
    </location>
</feature>